<organism evidence="1 2">
    <name type="scientific">Symbiochloris irregularis</name>
    <dbReference type="NCBI Taxonomy" id="706552"/>
    <lineage>
        <taxon>Eukaryota</taxon>
        <taxon>Viridiplantae</taxon>
        <taxon>Chlorophyta</taxon>
        <taxon>core chlorophytes</taxon>
        <taxon>Trebouxiophyceae</taxon>
        <taxon>Trebouxiales</taxon>
        <taxon>Trebouxiaceae</taxon>
        <taxon>Symbiochloris</taxon>
    </lineage>
</organism>
<proteinExistence type="predicted"/>
<evidence type="ECO:0000313" key="2">
    <source>
        <dbReference type="Proteomes" id="UP001465755"/>
    </source>
</evidence>
<protein>
    <submittedName>
        <fullName evidence="1">Uncharacterized protein</fullName>
    </submittedName>
</protein>
<accession>A0AAW1PWN2</accession>
<keyword evidence="2" id="KW-1185">Reference proteome</keyword>
<dbReference type="AlphaFoldDB" id="A0AAW1PWN2"/>
<sequence length="384" mass="43245">MVSSPLQWHQEADLQADLPSNSQADSEKLSSQPQVHNSAAHLMARHTGTDKHNRNRQAQARYRERMRAAAQHVQIRSRQPLEEFVVDPYRHSIEVVRHRMADEMMPWLEANMTIFNHCTQLLGWTGHAILTDTLCTFMVKWSLAVKAALRTLINNYSAQPSKESLSAITPFTCQLRAAYGLYWHSMLEGHAWPQTIVSACNAAIVAKWGEPLNTDHIKQSVAAMQLNIEQKGTVVTAYHRWQQQTSAAQHRSVHILPGMHAMHKRGKASLDFGERQLHDQKLHECEMAQKQAAAELHNTITSTATPYQWVLVVCNCKPYGRDVLKLCEAIEQSMDCDVQQARQEHPDLQNAALGHEQPLAATHAAQQMDLSSGMNRVSCTGSSF</sequence>
<name>A0AAW1PWN2_9CHLO</name>
<evidence type="ECO:0000313" key="1">
    <source>
        <dbReference type="EMBL" id="KAK9813999.1"/>
    </source>
</evidence>
<comment type="caution">
    <text evidence="1">The sequence shown here is derived from an EMBL/GenBank/DDBJ whole genome shotgun (WGS) entry which is preliminary data.</text>
</comment>
<dbReference type="Proteomes" id="UP001465755">
    <property type="component" value="Unassembled WGS sequence"/>
</dbReference>
<dbReference type="EMBL" id="JALJOQ010000002">
    <property type="protein sequence ID" value="KAK9813999.1"/>
    <property type="molecule type" value="Genomic_DNA"/>
</dbReference>
<gene>
    <name evidence="1" type="ORF">WJX73_008708</name>
</gene>
<reference evidence="1 2" key="1">
    <citation type="journal article" date="2024" name="Nat. Commun.">
        <title>Phylogenomics reveals the evolutionary origins of lichenization in chlorophyte algae.</title>
        <authorList>
            <person name="Puginier C."/>
            <person name="Libourel C."/>
            <person name="Otte J."/>
            <person name="Skaloud P."/>
            <person name="Haon M."/>
            <person name="Grisel S."/>
            <person name="Petersen M."/>
            <person name="Berrin J.G."/>
            <person name="Delaux P.M."/>
            <person name="Dal Grande F."/>
            <person name="Keller J."/>
        </authorList>
    </citation>
    <scope>NUCLEOTIDE SEQUENCE [LARGE SCALE GENOMIC DNA]</scope>
    <source>
        <strain evidence="1 2">SAG 2036</strain>
    </source>
</reference>